<evidence type="ECO:0000256" key="2">
    <source>
        <dbReference type="ARBA" id="ARBA00010663"/>
    </source>
</evidence>
<dbReference type="OrthoDB" id="9445642at2759"/>
<dbReference type="AlphaFoldDB" id="A0A7R9M4V5"/>
<feature type="transmembrane region" description="Helical" evidence="11">
    <location>
        <begin position="46"/>
        <end position="71"/>
    </location>
</feature>
<dbReference type="SUPFAM" id="SSF81321">
    <property type="entry name" value="Family A G protein-coupled receptor-like"/>
    <property type="match status" value="1"/>
</dbReference>
<evidence type="ECO:0000256" key="9">
    <source>
        <dbReference type="RuleBase" id="RU000688"/>
    </source>
</evidence>
<reference evidence="13" key="1">
    <citation type="submission" date="2020-11" db="EMBL/GenBank/DDBJ databases">
        <authorList>
            <person name="Tran Van P."/>
        </authorList>
    </citation>
    <scope>NUCLEOTIDE SEQUENCE</scope>
</reference>
<feature type="domain" description="G-protein coupled receptors family 1 profile" evidence="12">
    <location>
        <begin position="1"/>
        <end position="185"/>
    </location>
</feature>
<dbReference type="GO" id="GO:0004930">
    <property type="term" value="F:G protein-coupled receptor activity"/>
    <property type="evidence" value="ECO:0007669"/>
    <property type="project" value="UniProtKB-KW"/>
</dbReference>
<dbReference type="PANTHER" id="PTHR45695">
    <property type="entry name" value="LEUCOKININ RECEPTOR-RELATED"/>
    <property type="match status" value="1"/>
</dbReference>
<keyword evidence="3 9" id="KW-0812">Transmembrane</keyword>
<feature type="transmembrane region" description="Helical" evidence="11">
    <location>
        <begin position="115"/>
        <end position="136"/>
    </location>
</feature>
<evidence type="ECO:0000256" key="11">
    <source>
        <dbReference type="SAM" id="Phobius"/>
    </source>
</evidence>
<keyword evidence="14" id="KW-1185">Reference proteome</keyword>
<dbReference type="GO" id="GO:0005886">
    <property type="term" value="C:plasma membrane"/>
    <property type="evidence" value="ECO:0007669"/>
    <property type="project" value="TreeGrafter"/>
</dbReference>
<evidence type="ECO:0000313" key="13">
    <source>
        <dbReference type="EMBL" id="CAD7653521.1"/>
    </source>
</evidence>
<gene>
    <name evidence="13" type="ORF">ONB1V03_LOCUS10174</name>
</gene>
<evidence type="ECO:0000256" key="10">
    <source>
        <dbReference type="SAM" id="MobiDB-lite"/>
    </source>
</evidence>
<evidence type="ECO:0000259" key="12">
    <source>
        <dbReference type="PROSITE" id="PS50262"/>
    </source>
</evidence>
<comment type="similarity">
    <text evidence="2 9">Belongs to the G-protein coupled receptor 1 family.</text>
</comment>
<evidence type="ECO:0000256" key="8">
    <source>
        <dbReference type="ARBA" id="ARBA00023224"/>
    </source>
</evidence>
<dbReference type="PROSITE" id="PS50262">
    <property type="entry name" value="G_PROTEIN_RECEP_F1_2"/>
    <property type="match status" value="1"/>
</dbReference>
<protein>
    <recommendedName>
        <fullName evidence="12">G-protein coupled receptors family 1 profile domain-containing protein</fullName>
    </recommendedName>
</protein>
<accession>A0A7R9M4V5</accession>
<dbReference type="InterPro" id="IPR017452">
    <property type="entry name" value="GPCR_Rhodpsn_7TM"/>
</dbReference>
<evidence type="ECO:0000256" key="1">
    <source>
        <dbReference type="ARBA" id="ARBA00004141"/>
    </source>
</evidence>
<keyword evidence="8 9" id="KW-0807">Transducer</keyword>
<sequence length="185" mass="21684">MCPFCPFINVISVNASIFTLTAIAIDRYRIVVNPLWPRLTKLRAQLIIIAIWIIAVITGVPIYLAMGVTLIPDEVAINKMNITNLFTNKTDNNYLVLPSKPFCYNIGISHDLFKLYNRFLVVIHGAYGRMAYTLYIETINRRENRKHIVYKLRRIDAINHRNRNNRNQSPNRNDIYINREKRKHI</sequence>
<dbReference type="InterPro" id="IPR000276">
    <property type="entry name" value="GPCR_Rhodpsn"/>
</dbReference>
<name>A0A7R9M4V5_9ACAR</name>
<keyword evidence="4 11" id="KW-1133">Transmembrane helix</keyword>
<keyword evidence="7 9" id="KW-0675">Receptor</keyword>
<evidence type="ECO:0000256" key="7">
    <source>
        <dbReference type="ARBA" id="ARBA00023170"/>
    </source>
</evidence>
<keyword evidence="5 9" id="KW-0297">G-protein coupled receptor</keyword>
<proteinExistence type="inferred from homology"/>
<dbReference type="PANTHER" id="PTHR45695:SF9">
    <property type="entry name" value="LEUCOKININ RECEPTOR"/>
    <property type="match status" value="1"/>
</dbReference>
<dbReference type="PROSITE" id="PS00237">
    <property type="entry name" value="G_PROTEIN_RECEP_F1_1"/>
    <property type="match status" value="1"/>
</dbReference>
<dbReference type="PRINTS" id="PR00237">
    <property type="entry name" value="GPCRRHODOPSN"/>
</dbReference>
<dbReference type="Proteomes" id="UP000728032">
    <property type="component" value="Unassembled WGS sequence"/>
</dbReference>
<evidence type="ECO:0000313" key="14">
    <source>
        <dbReference type="Proteomes" id="UP000728032"/>
    </source>
</evidence>
<dbReference type="EMBL" id="OC921580">
    <property type="protein sequence ID" value="CAD7653521.1"/>
    <property type="molecule type" value="Genomic_DNA"/>
</dbReference>
<evidence type="ECO:0000256" key="4">
    <source>
        <dbReference type="ARBA" id="ARBA00022989"/>
    </source>
</evidence>
<feature type="transmembrane region" description="Helical" evidence="11">
    <location>
        <begin position="6"/>
        <end position="25"/>
    </location>
</feature>
<keyword evidence="6 11" id="KW-0472">Membrane</keyword>
<organism evidence="13">
    <name type="scientific">Oppiella nova</name>
    <dbReference type="NCBI Taxonomy" id="334625"/>
    <lineage>
        <taxon>Eukaryota</taxon>
        <taxon>Metazoa</taxon>
        <taxon>Ecdysozoa</taxon>
        <taxon>Arthropoda</taxon>
        <taxon>Chelicerata</taxon>
        <taxon>Arachnida</taxon>
        <taxon>Acari</taxon>
        <taxon>Acariformes</taxon>
        <taxon>Sarcoptiformes</taxon>
        <taxon>Oribatida</taxon>
        <taxon>Brachypylina</taxon>
        <taxon>Oppioidea</taxon>
        <taxon>Oppiidae</taxon>
        <taxon>Oppiella</taxon>
    </lineage>
</organism>
<comment type="subcellular location">
    <subcellularLocation>
        <location evidence="1">Membrane</location>
        <topology evidence="1">Multi-pass membrane protein</topology>
    </subcellularLocation>
</comment>
<evidence type="ECO:0000256" key="3">
    <source>
        <dbReference type="ARBA" id="ARBA00022692"/>
    </source>
</evidence>
<dbReference type="Gene3D" id="1.20.1070.10">
    <property type="entry name" value="Rhodopsin 7-helix transmembrane proteins"/>
    <property type="match status" value="1"/>
</dbReference>
<evidence type="ECO:0000256" key="5">
    <source>
        <dbReference type="ARBA" id="ARBA00023040"/>
    </source>
</evidence>
<feature type="region of interest" description="Disordered" evidence="10">
    <location>
        <begin position="161"/>
        <end position="185"/>
    </location>
</feature>
<dbReference type="EMBL" id="CAJPVJ010006755">
    <property type="protein sequence ID" value="CAG2170708.1"/>
    <property type="molecule type" value="Genomic_DNA"/>
</dbReference>
<dbReference type="Pfam" id="PF00001">
    <property type="entry name" value="7tm_1"/>
    <property type="match status" value="1"/>
</dbReference>
<evidence type="ECO:0000256" key="6">
    <source>
        <dbReference type="ARBA" id="ARBA00023136"/>
    </source>
</evidence>